<sequence length="1196" mass="131674">MPTPVSNARACLAAETAAALDDAVGVARRRAHIQTTSLHVVYALIISTSSSSGGRGGGGGGSSATCSILRDALSRARSSAYSARLQFKALELCFGVALDRLPSSNRQAAEGSDDPPVSNSLMAAVKRSQANQRRNPDTFHLYQQQQQTAAAAGGATSFSGVKVELQQLVLAILDDPVVSRVFGDAGFRSMDIKLAILRPPPPILHFPRAPRCPPLFLCNFSSGDGFETALTSKELFFPFSTAPIGDLCSDGGEENCRRIGEILARKKSGQNPMLVGVGAGEAAREFARAVEQKNLAVLPLELRGIEFISIEKEVAELGSLEISTLMEELEKKTESSGVVLNIGDLNRMVEGSVKCDEQESCLVSELTRLLEVYHGRLWLMGWSTTYETYMKFLSKHPMLDKDWDLQLLPITSSSTSLGGCMPRSPSYASLHRMMVLAMLQILAYRRHSLMESFVPFGGFFPTACESKSLFSSVYQSMFCYENCNDKYKQEAAVNIKDHSASFGGQENANMPFWLRKANMVSLQDEHDGAKDKTLSGVKSLDLQRTNKEDCSVLCSATIPNNKKACTQNTEIHDDAETERGIDSYPISACTQNTSMRSKSMSLLGNKDLSRLQIRFSEIEQFQRENFLSHQVDDHASPSSVTSIMTDLVLGTPHEPIYNKESPDLQLQKDHSKEFSASWPPKKLHMVKGNDPGLRTQEVHVEEFSSSLPTMTVDIVRGNDPDLPVESFSCSDHQEPKSKSSPLIVTPSFSHISSGCTSMDDKPSSASPATGQTIDIGNYKSFCTRLMNKLGRQEEAISAVSQAIIDCKTGQRRRGGILRGDIWLIFGGPDKIGKRIMALALAEMIYGSKENFVCIDLSCQDIFPCPKTICARQNAHGNGVHFRGKMSVDHIAQELSRKPLSVIFLENAERADLLVQNSLCQAIDTGKFPDSHGRQFNVNNSIFVLAASSTQGQTFFARKDYPIFSEETILDARCWQMKIILQSAPESICIPKSNVSLSTTPKTRNDRLYVYSPSIFLSKRKLKMSDGCENGTLQSAKRAHKTAKMFLDLNVPVEELEALDSNSAGQEELPDVEISKAWMEDLFNRVDRVVDFKPFDFDALAEIMLQNVSKTFHSTVGPDCLLEIDPKVMNELLAAAWLLETRGALDYWFDKVLGKSFTEARCTYKLSNNSILRLACDDVLAEKNAPGVLLPSTVIVD</sequence>
<dbReference type="PROSITE" id="PS51903">
    <property type="entry name" value="CLP_R"/>
    <property type="match status" value="1"/>
</dbReference>
<dbReference type="Pfam" id="PF23569">
    <property type="entry name" value="NBD_SMAX1"/>
    <property type="match status" value="1"/>
</dbReference>
<evidence type="ECO:0000256" key="3">
    <source>
        <dbReference type="ARBA" id="ARBA00023015"/>
    </source>
</evidence>
<dbReference type="InterPro" id="IPR004176">
    <property type="entry name" value="Clp_R_N"/>
</dbReference>
<dbReference type="Proteomes" id="UP000734854">
    <property type="component" value="Unassembled WGS sequence"/>
</dbReference>
<dbReference type="Pfam" id="PF07724">
    <property type="entry name" value="AAA_2"/>
    <property type="match status" value="1"/>
</dbReference>
<dbReference type="GO" id="GO:0016887">
    <property type="term" value="F:ATP hydrolysis activity"/>
    <property type="evidence" value="ECO:0007669"/>
    <property type="project" value="InterPro"/>
</dbReference>
<keyword evidence="3" id="KW-0805">Transcription regulation</keyword>
<dbReference type="Gene3D" id="1.10.1780.10">
    <property type="entry name" value="Clp, N-terminal domain"/>
    <property type="match status" value="1"/>
</dbReference>
<evidence type="ECO:0000313" key="8">
    <source>
        <dbReference type="Proteomes" id="UP000734854"/>
    </source>
</evidence>
<dbReference type="EMBL" id="JACMSC010000012">
    <property type="protein sequence ID" value="KAG6497452.1"/>
    <property type="molecule type" value="Genomic_DNA"/>
</dbReference>
<evidence type="ECO:0000259" key="6">
    <source>
        <dbReference type="PROSITE" id="PS51903"/>
    </source>
</evidence>
<dbReference type="GO" id="GO:0005524">
    <property type="term" value="F:ATP binding"/>
    <property type="evidence" value="ECO:0007669"/>
    <property type="project" value="InterPro"/>
</dbReference>
<proteinExistence type="inferred from homology"/>
<keyword evidence="8" id="KW-1185">Reference proteome</keyword>
<evidence type="ECO:0000256" key="4">
    <source>
        <dbReference type="ARBA" id="ARBA00023163"/>
    </source>
</evidence>
<protein>
    <recommendedName>
        <fullName evidence="6">Clp R domain-containing protein</fullName>
    </recommendedName>
</protein>
<dbReference type="InterPro" id="IPR058680">
    <property type="entry name" value="NBD_SMAX1-like"/>
</dbReference>
<dbReference type="InterPro" id="IPR051650">
    <property type="entry name" value="SL_signaling_regulator"/>
</dbReference>
<dbReference type="Gene3D" id="3.40.50.300">
    <property type="entry name" value="P-loop containing nucleotide triphosphate hydrolases"/>
    <property type="match status" value="1"/>
</dbReference>
<feature type="domain" description="Clp R" evidence="6">
    <location>
        <begin position="8"/>
        <end position="202"/>
    </location>
</feature>
<comment type="caution">
    <text evidence="7">The sequence shown here is derived from an EMBL/GenBank/DDBJ whole genome shotgun (WGS) entry which is preliminary data.</text>
</comment>
<reference evidence="7 8" key="1">
    <citation type="submission" date="2020-08" db="EMBL/GenBank/DDBJ databases">
        <title>Plant Genome Project.</title>
        <authorList>
            <person name="Zhang R.-G."/>
        </authorList>
    </citation>
    <scope>NUCLEOTIDE SEQUENCE [LARGE SCALE GENOMIC DNA]</scope>
    <source>
        <tissue evidence="7">Rhizome</tissue>
    </source>
</reference>
<dbReference type="InterPro" id="IPR027417">
    <property type="entry name" value="P-loop_NTPase"/>
</dbReference>
<dbReference type="AlphaFoldDB" id="A0A8J5G2Y1"/>
<keyword evidence="2 5" id="KW-0677">Repeat</keyword>
<evidence type="ECO:0000256" key="2">
    <source>
        <dbReference type="ARBA" id="ARBA00022737"/>
    </source>
</evidence>
<accession>A0A8J5G2Y1</accession>
<dbReference type="PANTHER" id="PTHR43572:SF38">
    <property type="entry name" value="PROTEIN SMAX1-LIKE 6"/>
    <property type="match status" value="1"/>
</dbReference>
<dbReference type="InterPro" id="IPR036628">
    <property type="entry name" value="Clp_N_dom_sf"/>
</dbReference>
<name>A0A8J5G2Y1_ZINOF</name>
<evidence type="ECO:0000256" key="5">
    <source>
        <dbReference type="PROSITE-ProRule" id="PRU01251"/>
    </source>
</evidence>
<keyword evidence="4" id="KW-0804">Transcription</keyword>
<evidence type="ECO:0000313" key="7">
    <source>
        <dbReference type="EMBL" id="KAG6497452.1"/>
    </source>
</evidence>
<evidence type="ECO:0000256" key="1">
    <source>
        <dbReference type="ARBA" id="ARBA00008675"/>
    </source>
</evidence>
<dbReference type="PANTHER" id="PTHR43572">
    <property type="entry name" value="CHAPERONE PROTEIN CLPD, CHLOROPLASTIC"/>
    <property type="match status" value="1"/>
</dbReference>
<dbReference type="InterPro" id="IPR003959">
    <property type="entry name" value="ATPase_AAA_core"/>
</dbReference>
<dbReference type="Pfam" id="PF26587">
    <property type="entry name" value="AAA_lid_SMAX1"/>
    <property type="match status" value="1"/>
</dbReference>
<comment type="similarity">
    <text evidence="1">Belongs to the ClpA/ClpB family.</text>
</comment>
<dbReference type="SUPFAM" id="SSF52540">
    <property type="entry name" value="P-loop containing nucleoside triphosphate hydrolases"/>
    <property type="match status" value="1"/>
</dbReference>
<organism evidence="7 8">
    <name type="scientific">Zingiber officinale</name>
    <name type="common">Ginger</name>
    <name type="synonym">Amomum zingiber</name>
    <dbReference type="NCBI Taxonomy" id="94328"/>
    <lineage>
        <taxon>Eukaryota</taxon>
        <taxon>Viridiplantae</taxon>
        <taxon>Streptophyta</taxon>
        <taxon>Embryophyta</taxon>
        <taxon>Tracheophyta</taxon>
        <taxon>Spermatophyta</taxon>
        <taxon>Magnoliopsida</taxon>
        <taxon>Liliopsida</taxon>
        <taxon>Zingiberales</taxon>
        <taxon>Zingiberaceae</taxon>
        <taxon>Zingiber</taxon>
    </lineage>
</organism>
<dbReference type="InterPro" id="IPR058954">
    <property type="entry name" value="AAA_lid_SMAX1"/>
</dbReference>
<gene>
    <name evidence="7" type="ORF">ZIOFF_045352</name>
</gene>